<keyword evidence="1" id="KW-0732">Signal</keyword>
<dbReference type="Proteomes" id="UP000623467">
    <property type="component" value="Unassembled WGS sequence"/>
</dbReference>
<dbReference type="OrthoDB" id="3342934at2759"/>
<dbReference type="InterPro" id="IPR037176">
    <property type="entry name" value="Osmotin/thaumatin-like_sf"/>
</dbReference>
<evidence type="ECO:0000313" key="2">
    <source>
        <dbReference type="EMBL" id="KAF7378285.1"/>
    </source>
</evidence>
<accession>A0A8H6ZFZ9</accession>
<evidence type="ECO:0000256" key="1">
    <source>
        <dbReference type="SAM" id="SignalP"/>
    </source>
</evidence>
<dbReference type="SUPFAM" id="SSF49870">
    <property type="entry name" value="Osmotin, thaumatin-like protein"/>
    <property type="match status" value="1"/>
</dbReference>
<comment type="caution">
    <text evidence="2">The sequence shown here is derived from an EMBL/GenBank/DDBJ whole genome shotgun (WGS) entry which is preliminary data.</text>
</comment>
<dbReference type="AlphaFoldDB" id="A0A8H6ZFZ9"/>
<feature type="chain" id="PRO_5034570414" evidence="1">
    <location>
        <begin position="22"/>
        <end position="160"/>
    </location>
</feature>
<protein>
    <submittedName>
        <fullName evidence="2">Glycopeptide</fullName>
    </submittedName>
</protein>
<keyword evidence="3" id="KW-1185">Reference proteome</keyword>
<organism evidence="2 3">
    <name type="scientific">Mycena sanguinolenta</name>
    <dbReference type="NCBI Taxonomy" id="230812"/>
    <lineage>
        <taxon>Eukaryota</taxon>
        <taxon>Fungi</taxon>
        <taxon>Dikarya</taxon>
        <taxon>Basidiomycota</taxon>
        <taxon>Agaricomycotina</taxon>
        <taxon>Agaricomycetes</taxon>
        <taxon>Agaricomycetidae</taxon>
        <taxon>Agaricales</taxon>
        <taxon>Marasmiineae</taxon>
        <taxon>Mycenaceae</taxon>
        <taxon>Mycena</taxon>
    </lineage>
</organism>
<proteinExistence type="predicted"/>
<evidence type="ECO:0000313" key="3">
    <source>
        <dbReference type="Proteomes" id="UP000623467"/>
    </source>
</evidence>
<dbReference type="EMBL" id="JACAZH010000001">
    <property type="protein sequence ID" value="KAF7378285.1"/>
    <property type="molecule type" value="Genomic_DNA"/>
</dbReference>
<sequence length="160" mass="15982">MFSIKLAAFTAIAFAAGQALAETHTVTFANNCGYGTPTLIGQGGAVLSTGGAYTSNGALIGAIAYLQTGSCGFNGEGCTLVETTLVNPTSAGSGSSTDISLISPHAFSVTTGFGYLGGCAPAGADCNNANCNTAFHQPDDTFVQVACQEDNANLVITFCS</sequence>
<gene>
    <name evidence="2" type="ORF">MSAN_00253900</name>
</gene>
<reference evidence="2" key="1">
    <citation type="submission" date="2020-05" db="EMBL/GenBank/DDBJ databases">
        <title>Mycena genomes resolve the evolution of fungal bioluminescence.</title>
        <authorList>
            <person name="Tsai I.J."/>
        </authorList>
    </citation>
    <scope>NUCLEOTIDE SEQUENCE</scope>
    <source>
        <strain evidence="2">160909Yilan</strain>
    </source>
</reference>
<feature type="signal peptide" evidence="1">
    <location>
        <begin position="1"/>
        <end position="21"/>
    </location>
</feature>
<name>A0A8H6ZFZ9_9AGAR</name>